<dbReference type="GO" id="GO:0006260">
    <property type="term" value="P:DNA replication"/>
    <property type="evidence" value="ECO:0007669"/>
    <property type="project" value="UniProtKB-KW"/>
</dbReference>
<keyword evidence="4" id="KW-0235">DNA replication</keyword>
<dbReference type="PRINTS" id="PR00502">
    <property type="entry name" value="NUDIXFAMILY"/>
</dbReference>
<dbReference type="GO" id="GO:0035539">
    <property type="term" value="F:8-oxo-7,8-dihydrodeoxyguanosine triphosphate pyrophosphatase activity"/>
    <property type="evidence" value="ECO:0007669"/>
    <property type="project" value="UniProtKB-EC"/>
</dbReference>
<evidence type="ECO:0000256" key="9">
    <source>
        <dbReference type="ARBA" id="ARBA00023204"/>
    </source>
</evidence>
<proteinExistence type="inferred from homology"/>
<keyword evidence="3" id="KW-0515">Mutator protein</keyword>
<evidence type="ECO:0000256" key="3">
    <source>
        <dbReference type="ARBA" id="ARBA00022457"/>
    </source>
</evidence>
<dbReference type="PROSITE" id="PS51462">
    <property type="entry name" value="NUDIX"/>
    <property type="match status" value="1"/>
</dbReference>
<dbReference type="eggNOG" id="COG0494">
    <property type="taxonomic scope" value="Bacteria"/>
</dbReference>
<keyword evidence="8" id="KW-0460">Magnesium</keyword>
<keyword evidence="9" id="KW-0234">DNA repair</keyword>
<name>A0A099J4C8_9MICO</name>
<dbReference type="PANTHER" id="PTHR47707:SF1">
    <property type="entry name" value="NUDIX HYDROLASE FAMILY PROTEIN"/>
    <property type="match status" value="1"/>
</dbReference>
<keyword evidence="7" id="KW-0378">Hydrolase</keyword>
<evidence type="ECO:0000256" key="10">
    <source>
        <dbReference type="ARBA" id="ARBA00035861"/>
    </source>
</evidence>
<evidence type="ECO:0000256" key="1">
    <source>
        <dbReference type="ARBA" id="ARBA00001946"/>
    </source>
</evidence>
<accession>A0A099J4C8</accession>
<dbReference type="SUPFAM" id="SSF55811">
    <property type="entry name" value="Nudix"/>
    <property type="match status" value="1"/>
</dbReference>
<comment type="caution">
    <text evidence="13">The sequence shown here is derived from an EMBL/GenBank/DDBJ whole genome shotgun (WGS) entry which is preliminary data.</text>
</comment>
<feature type="domain" description="Nudix hydrolase" evidence="12">
    <location>
        <begin position="4"/>
        <end position="129"/>
    </location>
</feature>
<evidence type="ECO:0000313" key="13">
    <source>
        <dbReference type="EMBL" id="KGJ72313.1"/>
    </source>
</evidence>
<keyword evidence="6" id="KW-0227">DNA damage</keyword>
<dbReference type="AlphaFoldDB" id="A0A099J4C8"/>
<comment type="cofactor">
    <cofactor evidence="1">
        <name>Mg(2+)</name>
        <dbReference type="ChEBI" id="CHEBI:18420"/>
    </cofactor>
</comment>
<sequence length="133" mass="15014">MTKKRIDVVGAVLTRGQTILAARRGLTMSLPGMWEFPGGKIEPDESPEQALIRELEEELLCSAEIGEHVQTTEHEYDFGIVILTTYYCSLTGAEPRLTEHSEIRWVEAAELDQLDWAPADIPAVERVMKDFRV</sequence>
<evidence type="ECO:0000256" key="2">
    <source>
        <dbReference type="ARBA" id="ARBA00005582"/>
    </source>
</evidence>
<evidence type="ECO:0000256" key="5">
    <source>
        <dbReference type="ARBA" id="ARBA00022723"/>
    </source>
</evidence>
<evidence type="ECO:0000259" key="12">
    <source>
        <dbReference type="PROSITE" id="PS51462"/>
    </source>
</evidence>
<dbReference type="EMBL" id="JPXF01000081">
    <property type="protein sequence ID" value="KGJ72313.1"/>
    <property type="molecule type" value="Genomic_DNA"/>
</dbReference>
<dbReference type="InterPro" id="IPR000086">
    <property type="entry name" value="NUDIX_hydrolase_dom"/>
</dbReference>
<dbReference type="GO" id="GO:0008413">
    <property type="term" value="F:8-oxo-7,8-dihydroguanosine triphosphate pyrophosphatase activity"/>
    <property type="evidence" value="ECO:0007669"/>
    <property type="project" value="TreeGrafter"/>
</dbReference>
<evidence type="ECO:0000256" key="11">
    <source>
        <dbReference type="ARBA" id="ARBA00038905"/>
    </source>
</evidence>
<dbReference type="Pfam" id="PF00293">
    <property type="entry name" value="NUDIX"/>
    <property type="match status" value="1"/>
</dbReference>
<dbReference type="OrthoDB" id="9804442at2"/>
<dbReference type="InterPro" id="IPR047127">
    <property type="entry name" value="MutT-like"/>
</dbReference>
<dbReference type="InterPro" id="IPR020476">
    <property type="entry name" value="Nudix_hydrolase"/>
</dbReference>
<comment type="similarity">
    <text evidence="2">Belongs to the Nudix hydrolase family.</text>
</comment>
<protein>
    <recommendedName>
        <fullName evidence="11">8-oxo-dGTP diphosphatase</fullName>
        <ecNumber evidence="11">3.6.1.55</ecNumber>
    </recommendedName>
</protein>
<dbReference type="STRING" id="1001240.GY21_16315"/>
<dbReference type="EC" id="3.6.1.55" evidence="11"/>
<dbReference type="GO" id="GO:0044715">
    <property type="term" value="F:8-oxo-dGDP phosphatase activity"/>
    <property type="evidence" value="ECO:0007669"/>
    <property type="project" value="TreeGrafter"/>
</dbReference>
<dbReference type="Proteomes" id="UP000029864">
    <property type="component" value="Unassembled WGS sequence"/>
</dbReference>
<dbReference type="GO" id="GO:0046872">
    <property type="term" value="F:metal ion binding"/>
    <property type="evidence" value="ECO:0007669"/>
    <property type="project" value="UniProtKB-KW"/>
</dbReference>
<dbReference type="GO" id="GO:0006281">
    <property type="term" value="P:DNA repair"/>
    <property type="evidence" value="ECO:0007669"/>
    <property type="project" value="UniProtKB-KW"/>
</dbReference>
<dbReference type="Gene3D" id="3.90.79.10">
    <property type="entry name" value="Nucleoside Triphosphate Pyrophosphohydrolase"/>
    <property type="match status" value="1"/>
</dbReference>
<evidence type="ECO:0000256" key="8">
    <source>
        <dbReference type="ARBA" id="ARBA00022842"/>
    </source>
</evidence>
<gene>
    <name evidence="13" type="ORF">GY21_16315</name>
</gene>
<evidence type="ECO:0000256" key="7">
    <source>
        <dbReference type="ARBA" id="ARBA00022801"/>
    </source>
</evidence>
<keyword evidence="14" id="KW-1185">Reference proteome</keyword>
<dbReference type="InterPro" id="IPR015797">
    <property type="entry name" value="NUDIX_hydrolase-like_dom_sf"/>
</dbReference>
<organism evidence="13 14">
    <name type="scientific">Cryobacterium roopkundense</name>
    <dbReference type="NCBI Taxonomy" id="1001240"/>
    <lineage>
        <taxon>Bacteria</taxon>
        <taxon>Bacillati</taxon>
        <taxon>Actinomycetota</taxon>
        <taxon>Actinomycetes</taxon>
        <taxon>Micrococcales</taxon>
        <taxon>Microbacteriaceae</taxon>
        <taxon>Cryobacterium</taxon>
    </lineage>
</organism>
<keyword evidence="5" id="KW-0479">Metal-binding</keyword>
<dbReference type="CDD" id="cd03425">
    <property type="entry name" value="NUDIX_MutT_NudA_like"/>
    <property type="match status" value="1"/>
</dbReference>
<comment type="catalytic activity">
    <reaction evidence="10">
        <text>8-oxo-dGTP + H2O = 8-oxo-dGMP + diphosphate + H(+)</text>
        <dbReference type="Rhea" id="RHEA:31575"/>
        <dbReference type="ChEBI" id="CHEBI:15377"/>
        <dbReference type="ChEBI" id="CHEBI:15378"/>
        <dbReference type="ChEBI" id="CHEBI:33019"/>
        <dbReference type="ChEBI" id="CHEBI:63224"/>
        <dbReference type="ChEBI" id="CHEBI:77896"/>
        <dbReference type="EC" id="3.6.1.55"/>
    </reaction>
</comment>
<evidence type="ECO:0000313" key="14">
    <source>
        <dbReference type="Proteomes" id="UP000029864"/>
    </source>
</evidence>
<evidence type="ECO:0000256" key="6">
    <source>
        <dbReference type="ARBA" id="ARBA00022763"/>
    </source>
</evidence>
<dbReference type="PANTHER" id="PTHR47707">
    <property type="entry name" value="8-OXO-DGTP DIPHOSPHATASE"/>
    <property type="match status" value="1"/>
</dbReference>
<evidence type="ECO:0000256" key="4">
    <source>
        <dbReference type="ARBA" id="ARBA00022705"/>
    </source>
</evidence>
<reference evidence="13 14" key="1">
    <citation type="submission" date="2014-08" db="EMBL/GenBank/DDBJ databases">
        <authorList>
            <person name="Sisinthy S."/>
        </authorList>
    </citation>
    <scope>NUCLEOTIDE SEQUENCE [LARGE SCALE GENOMIC DNA]</scope>
    <source>
        <strain evidence="13 14">RuG17</strain>
    </source>
</reference>
<dbReference type="GO" id="GO:0044716">
    <property type="term" value="F:8-oxo-GDP phosphatase activity"/>
    <property type="evidence" value="ECO:0007669"/>
    <property type="project" value="TreeGrafter"/>
</dbReference>